<reference evidence="3 4" key="1">
    <citation type="submission" date="2016-07" db="EMBL/GenBank/DDBJ databases">
        <title>Pervasive Adenine N6-methylation of Active Genes in Fungi.</title>
        <authorList>
            <consortium name="DOE Joint Genome Institute"/>
            <person name="Mondo S.J."/>
            <person name="Dannebaum R.O."/>
            <person name="Kuo R.C."/>
            <person name="Labutti K."/>
            <person name="Haridas S."/>
            <person name="Kuo A."/>
            <person name="Salamov A."/>
            <person name="Ahrendt S.R."/>
            <person name="Lipzen A."/>
            <person name="Sullivan W."/>
            <person name="Andreopoulos W.B."/>
            <person name="Clum A."/>
            <person name="Lindquist E."/>
            <person name="Daum C."/>
            <person name="Ramamoorthy G.K."/>
            <person name="Gryganskyi A."/>
            <person name="Culley D."/>
            <person name="Magnuson J.K."/>
            <person name="James T.Y."/>
            <person name="O'Malley M.A."/>
            <person name="Stajich J.E."/>
            <person name="Spatafora J.W."/>
            <person name="Visel A."/>
            <person name="Grigoriev I.V."/>
        </authorList>
    </citation>
    <scope>NUCLEOTIDE SEQUENCE [LARGE SCALE GENOMIC DNA]</scope>
    <source>
        <strain evidence="3 4">PL171</strain>
    </source>
</reference>
<dbReference type="GO" id="GO:0012505">
    <property type="term" value="C:endomembrane system"/>
    <property type="evidence" value="ECO:0007669"/>
    <property type="project" value="TreeGrafter"/>
</dbReference>
<comment type="caution">
    <text evidence="3">The sequence shown here is derived from an EMBL/GenBank/DDBJ whole genome shotgun (WGS) entry which is preliminary data.</text>
</comment>
<gene>
    <name evidence="3" type="ORF">BCR44DRAFT_43671</name>
</gene>
<feature type="region of interest" description="Disordered" evidence="1">
    <location>
        <begin position="1"/>
        <end position="106"/>
    </location>
</feature>
<evidence type="ECO:0008006" key="5">
    <source>
        <dbReference type="Google" id="ProtNLM"/>
    </source>
</evidence>
<evidence type="ECO:0000256" key="2">
    <source>
        <dbReference type="SAM" id="Phobius"/>
    </source>
</evidence>
<sequence length="250" mass="27147">MSSIPSSPPSPAQPPRATSPNRRAKLEPTGNLMPRLDSATSTSTATLPPVSSNLPTPAAPAPVSKPDSTTTSRQRRTVRIAPPASAHVSSGTDKDNQEEQEDDERVDDFATERDRLLANHGVSDTTPLLGSVDNVPSTSDLSTERVAAHRLARRQGMRTSGRTSLRTEYHTPLPWRALTLTVFLFSFGSIALSTSLYLFLGYGHAKDPDKWQPLAVLGTLCMIPGGFYLWHFLMVALGVPGWTYDDIPEL</sequence>
<evidence type="ECO:0000313" key="3">
    <source>
        <dbReference type="EMBL" id="ORZ32750.1"/>
    </source>
</evidence>
<protein>
    <recommendedName>
        <fullName evidence="5">Transmembrane protein 230</fullName>
    </recommendedName>
</protein>
<organism evidence="3 4">
    <name type="scientific">Catenaria anguillulae PL171</name>
    <dbReference type="NCBI Taxonomy" id="765915"/>
    <lineage>
        <taxon>Eukaryota</taxon>
        <taxon>Fungi</taxon>
        <taxon>Fungi incertae sedis</taxon>
        <taxon>Blastocladiomycota</taxon>
        <taxon>Blastocladiomycetes</taxon>
        <taxon>Blastocladiales</taxon>
        <taxon>Catenariaceae</taxon>
        <taxon>Catenaria</taxon>
    </lineage>
</organism>
<dbReference type="EMBL" id="MCFL01000042">
    <property type="protein sequence ID" value="ORZ32750.1"/>
    <property type="molecule type" value="Genomic_DNA"/>
</dbReference>
<proteinExistence type="predicted"/>
<keyword evidence="2" id="KW-0812">Transmembrane</keyword>
<keyword evidence="4" id="KW-1185">Reference proteome</keyword>
<dbReference type="AlphaFoldDB" id="A0A1Y2HDT9"/>
<keyword evidence="2" id="KW-0472">Membrane</keyword>
<name>A0A1Y2HDT9_9FUNG</name>
<dbReference type="PANTHER" id="PTHR15664">
    <property type="entry name" value="C20ORF30 PROTEIN"/>
    <property type="match status" value="1"/>
</dbReference>
<dbReference type="Proteomes" id="UP000193411">
    <property type="component" value="Unassembled WGS sequence"/>
</dbReference>
<dbReference type="OrthoDB" id="5597044at2759"/>
<dbReference type="PANTHER" id="PTHR15664:SF6">
    <property type="entry name" value="TRANSMEMBRANE PROTEIN 230"/>
    <property type="match status" value="1"/>
</dbReference>
<feature type="compositionally biased region" description="Pro residues" evidence="1">
    <location>
        <begin position="1"/>
        <end position="14"/>
    </location>
</feature>
<feature type="transmembrane region" description="Helical" evidence="2">
    <location>
        <begin position="175"/>
        <end position="202"/>
    </location>
</feature>
<feature type="transmembrane region" description="Helical" evidence="2">
    <location>
        <begin position="214"/>
        <end position="233"/>
    </location>
</feature>
<dbReference type="InterPro" id="IPR044234">
    <property type="entry name" value="TMEM230"/>
</dbReference>
<keyword evidence="2" id="KW-1133">Transmembrane helix</keyword>
<accession>A0A1Y2HDT9</accession>
<evidence type="ECO:0000313" key="4">
    <source>
        <dbReference type="Proteomes" id="UP000193411"/>
    </source>
</evidence>
<evidence type="ECO:0000256" key="1">
    <source>
        <dbReference type="SAM" id="MobiDB-lite"/>
    </source>
</evidence>